<dbReference type="Proteomes" id="UP000474228">
    <property type="component" value="Unassembled WGS sequence"/>
</dbReference>
<dbReference type="EMBL" id="WNHJ01000361">
    <property type="protein sequence ID" value="MTV64164.1"/>
    <property type="molecule type" value="Genomic_DNA"/>
</dbReference>
<reference evidence="1 2" key="1">
    <citation type="submission" date="2019-11" db="EMBL/GenBank/DDBJ databases">
        <title>Growth characteristics of pneumococcus vary with the chemical composition of the capsule and with environmental conditions.</title>
        <authorList>
            <person name="Tothpal A."/>
            <person name="Desobry K."/>
            <person name="Joshi S."/>
            <person name="Wyllie A.L."/>
            <person name="Weinberger D.M."/>
        </authorList>
    </citation>
    <scope>NUCLEOTIDE SEQUENCE [LARGE SCALE GENOMIC DNA]</scope>
    <source>
        <strain evidence="2">pnumococcus22F</strain>
    </source>
</reference>
<name>A0A6G2D5P2_STREE</name>
<accession>A0A6G2D5P2</accession>
<organism evidence="1 2">
    <name type="scientific">Streptococcus pneumoniae</name>
    <dbReference type="NCBI Taxonomy" id="1313"/>
    <lineage>
        <taxon>Bacteria</taxon>
        <taxon>Bacillati</taxon>
        <taxon>Bacillota</taxon>
        <taxon>Bacilli</taxon>
        <taxon>Lactobacillales</taxon>
        <taxon>Streptococcaceae</taxon>
        <taxon>Streptococcus</taxon>
    </lineage>
</organism>
<proteinExistence type="predicted"/>
<evidence type="ECO:0000313" key="2">
    <source>
        <dbReference type="Proteomes" id="UP000474228"/>
    </source>
</evidence>
<protein>
    <submittedName>
        <fullName evidence="1">Rep protein</fullName>
    </submittedName>
</protein>
<dbReference type="AlphaFoldDB" id="A0A6G2D5P2"/>
<comment type="caution">
    <text evidence="1">The sequence shown here is derived from an EMBL/GenBank/DDBJ whole genome shotgun (WGS) entry which is preliminary data.</text>
</comment>
<sequence>MSYNRKIIRTSSYLEIWEYESPIFSNDTTQIDEEHISLKEKKKRRTFEELTTAEQDERIKRISNTRKNSKWKLQRLIDTNFDDRTSFLTLTTKENIQNRYE</sequence>
<gene>
    <name evidence="1" type="ORF">GM539_12515</name>
</gene>
<evidence type="ECO:0000313" key="1">
    <source>
        <dbReference type="EMBL" id="MTV64164.1"/>
    </source>
</evidence>
<feature type="non-terminal residue" evidence="1">
    <location>
        <position position="101"/>
    </location>
</feature>